<dbReference type="OrthoDB" id="9152680at2"/>
<reference evidence="1 2" key="1">
    <citation type="submission" date="2018-03" db="EMBL/GenBank/DDBJ databases">
        <title>Genome sequencing of Ottowia sp.</title>
        <authorList>
            <person name="Kim S.-J."/>
            <person name="Heo J."/>
            <person name="Kwon S.-W."/>
        </authorList>
    </citation>
    <scope>NUCLEOTIDE SEQUENCE [LARGE SCALE GENOMIC DNA]</scope>
    <source>
        <strain evidence="1 2">KADR8-3</strain>
    </source>
</reference>
<dbReference type="KEGG" id="otk:C6570_08570"/>
<evidence type="ECO:0000313" key="2">
    <source>
        <dbReference type="Proteomes" id="UP000239709"/>
    </source>
</evidence>
<protein>
    <recommendedName>
        <fullName evidence="3">ATPase with chaperone activity</fullName>
    </recommendedName>
</protein>
<dbReference type="Proteomes" id="UP000239709">
    <property type="component" value="Chromosome"/>
</dbReference>
<dbReference type="AlphaFoldDB" id="A0A2S0MEI0"/>
<name>A0A2S0MEI0_9BURK</name>
<accession>A0A2S0MEI0</accession>
<gene>
    <name evidence="1" type="ORF">C6570_08570</name>
</gene>
<dbReference type="EMBL" id="CP027666">
    <property type="protein sequence ID" value="AVO34278.1"/>
    <property type="molecule type" value="Genomic_DNA"/>
</dbReference>
<sequence>MSADSQIFIPPSFIALYTDARGRLRGTPAELAARYELCEDLANHLVEQAQLLYHGAGAPSEGDILLGIHAGLAAPEAGFPDGQADWIVLRLAELLGWRAPALPGAAA</sequence>
<organism evidence="1 2">
    <name type="scientific">Ottowia oryzae</name>
    <dbReference type="NCBI Taxonomy" id="2109914"/>
    <lineage>
        <taxon>Bacteria</taxon>
        <taxon>Pseudomonadati</taxon>
        <taxon>Pseudomonadota</taxon>
        <taxon>Betaproteobacteria</taxon>
        <taxon>Burkholderiales</taxon>
        <taxon>Comamonadaceae</taxon>
        <taxon>Ottowia</taxon>
    </lineage>
</organism>
<evidence type="ECO:0000313" key="1">
    <source>
        <dbReference type="EMBL" id="AVO34278.1"/>
    </source>
</evidence>
<evidence type="ECO:0008006" key="3">
    <source>
        <dbReference type="Google" id="ProtNLM"/>
    </source>
</evidence>
<proteinExistence type="predicted"/>
<dbReference type="RefSeq" id="WP_106702833.1">
    <property type="nucleotide sequence ID" value="NZ_CP027666.1"/>
</dbReference>
<keyword evidence="2" id="KW-1185">Reference proteome</keyword>